<organism evidence="1">
    <name type="scientific">Anguilla anguilla</name>
    <name type="common">European freshwater eel</name>
    <name type="synonym">Muraena anguilla</name>
    <dbReference type="NCBI Taxonomy" id="7936"/>
    <lineage>
        <taxon>Eukaryota</taxon>
        <taxon>Metazoa</taxon>
        <taxon>Chordata</taxon>
        <taxon>Craniata</taxon>
        <taxon>Vertebrata</taxon>
        <taxon>Euteleostomi</taxon>
        <taxon>Actinopterygii</taxon>
        <taxon>Neopterygii</taxon>
        <taxon>Teleostei</taxon>
        <taxon>Anguilliformes</taxon>
        <taxon>Anguillidae</taxon>
        <taxon>Anguilla</taxon>
    </lineage>
</organism>
<accession>A0A0E9RRI2</accession>
<evidence type="ECO:0000313" key="1">
    <source>
        <dbReference type="EMBL" id="JAH31781.1"/>
    </source>
</evidence>
<name>A0A0E9RRI2_ANGAN</name>
<sequence>MVFIKWYKLFWCKIRETKPH</sequence>
<protein>
    <submittedName>
        <fullName evidence="1">Uncharacterized protein</fullName>
    </submittedName>
</protein>
<dbReference type="EMBL" id="GBXM01076796">
    <property type="protein sequence ID" value="JAH31781.1"/>
    <property type="molecule type" value="Transcribed_RNA"/>
</dbReference>
<proteinExistence type="predicted"/>
<reference evidence="1" key="1">
    <citation type="submission" date="2014-11" db="EMBL/GenBank/DDBJ databases">
        <authorList>
            <person name="Amaro Gonzalez C."/>
        </authorList>
    </citation>
    <scope>NUCLEOTIDE SEQUENCE</scope>
</reference>
<dbReference type="AlphaFoldDB" id="A0A0E9RRI2"/>
<reference evidence="1" key="2">
    <citation type="journal article" date="2015" name="Fish Shellfish Immunol.">
        <title>Early steps in the European eel (Anguilla anguilla)-Vibrio vulnificus interaction in the gills: Role of the RtxA13 toxin.</title>
        <authorList>
            <person name="Callol A."/>
            <person name="Pajuelo D."/>
            <person name="Ebbesson L."/>
            <person name="Teles M."/>
            <person name="MacKenzie S."/>
            <person name="Amaro C."/>
        </authorList>
    </citation>
    <scope>NUCLEOTIDE SEQUENCE</scope>
</reference>